<evidence type="ECO:0000256" key="1">
    <source>
        <dbReference type="ARBA" id="ARBA00004123"/>
    </source>
</evidence>
<evidence type="ECO:0000256" key="11">
    <source>
        <dbReference type="PROSITE-ProRule" id="PRU00042"/>
    </source>
</evidence>
<comment type="subcellular location">
    <subcellularLocation>
        <location evidence="1">Nucleus</location>
    </subcellularLocation>
</comment>
<dbReference type="KEGG" id="ccin:107265184"/>
<dbReference type="Pfam" id="PF13912">
    <property type="entry name" value="zf-C2H2_6"/>
    <property type="match status" value="3"/>
</dbReference>
<evidence type="ECO:0000256" key="5">
    <source>
        <dbReference type="ARBA" id="ARBA00022771"/>
    </source>
</evidence>
<keyword evidence="4" id="KW-0677">Repeat</keyword>
<keyword evidence="3" id="KW-0479">Metal-binding</keyword>
<dbReference type="SMART" id="SM00355">
    <property type="entry name" value="ZnF_C2H2"/>
    <property type="match status" value="10"/>
</dbReference>
<gene>
    <name evidence="14" type="primary">LOC107265184</name>
</gene>
<dbReference type="InterPro" id="IPR036236">
    <property type="entry name" value="Znf_C2H2_sf"/>
</dbReference>
<feature type="domain" description="C2H2-type" evidence="12">
    <location>
        <begin position="225"/>
        <end position="252"/>
    </location>
</feature>
<feature type="domain" description="C2H2-type" evidence="12">
    <location>
        <begin position="41"/>
        <end position="65"/>
    </location>
</feature>
<keyword evidence="13" id="KW-1185">Reference proteome</keyword>
<keyword evidence="5 11" id="KW-0863">Zinc-finger</keyword>
<evidence type="ECO:0000256" key="10">
    <source>
        <dbReference type="ARBA" id="ARBA00023242"/>
    </source>
</evidence>
<evidence type="ECO:0000256" key="7">
    <source>
        <dbReference type="ARBA" id="ARBA00023015"/>
    </source>
</evidence>
<dbReference type="RefSeq" id="XP_024937999.1">
    <property type="nucleotide sequence ID" value="XM_025082231.1"/>
</dbReference>
<name>A0AAJ7VYL5_CEPCN</name>
<dbReference type="Gene3D" id="3.30.160.60">
    <property type="entry name" value="Classic Zinc Finger"/>
    <property type="match status" value="7"/>
</dbReference>
<dbReference type="SUPFAM" id="SSF57667">
    <property type="entry name" value="beta-beta-alpha zinc fingers"/>
    <property type="match status" value="5"/>
</dbReference>
<evidence type="ECO:0000256" key="2">
    <source>
        <dbReference type="ARBA" id="ARBA00006991"/>
    </source>
</evidence>
<dbReference type="AlphaFoldDB" id="A0AAJ7VYL5"/>
<evidence type="ECO:0000256" key="3">
    <source>
        <dbReference type="ARBA" id="ARBA00022723"/>
    </source>
</evidence>
<dbReference type="PROSITE" id="PS50157">
    <property type="entry name" value="ZINC_FINGER_C2H2_2"/>
    <property type="match status" value="9"/>
</dbReference>
<dbReference type="PANTHER" id="PTHR24379:SF121">
    <property type="entry name" value="C2H2-TYPE DOMAIN-CONTAINING PROTEIN"/>
    <property type="match status" value="1"/>
</dbReference>
<dbReference type="Pfam" id="PF00096">
    <property type="entry name" value="zf-C2H2"/>
    <property type="match status" value="2"/>
</dbReference>
<evidence type="ECO:0000256" key="9">
    <source>
        <dbReference type="ARBA" id="ARBA00023163"/>
    </source>
</evidence>
<dbReference type="PROSITE" id="PS00028">
    <property type="entry name" value="ZINC_FINGER_C2H2_1"/>
    <property type="match status" value="8"/>
</dbReference>
<organism evidence="13 14">
    <name type="scientific">Cephus cinctus</name>
    <name type="common">Wheat stem sawfly</name>
    <dbReference type="NCBI Taxonomy" id="211228"/>
    <lineage>
        <taxon>Eukaryota</taxon>
        <taxon>Metazoa</taxon>
        <taxon>Ecdysozoa</taxon>
        <taxon>Arthropoda</taxon>
        <taxon>Hexapoda</taxon>
        <taxon>Insecta</taxon>
        <taxon>Pterygota</taxon>
        <taxon>Neoptera</taxon>
        <taxon>Endopterygota</taxon>
        <taxon>Hymenoptera</taxon>
        <taxon>Cephoidea</taxon>
        <taxon>Cephidae</taxon>
        <taxon>Cephus</taxon>
    </lineage>
</organism>
<feature type="domain" description="C2H2-type" evidence="12">
    <location>
        <begin position="12"/>
        <end position="40"/>
    </location>
</feature>
<proteinExistence type="inferred from homology"/>
<evidence type="ECO:0000256" key="8">
    <source>
        <dbReference type="ARBA" id="ARBA00023125"/>
    </source>
</evidence>
<evidence type="ECO:0000313" key="14">
    <source>
        <dbReference type="RefSeq" id="XP_024937999.1"/>
    </source>
</evidence>
<dbReference type="GeneID" id="107265184"/>
<keyword evidence="6" id="KW-0862">Zinc</keyword>
<dbReference type="PANTHER" id="PTHR24379">
    <property type="entry name" value="KRAB AND ZINC FINGER DOMAIN-CONTAINING"/>
    <property type="match status" value="1"/>
</dbReference>
<sequence>MDSELKSESNEKACEICNEKFHFVTRLVAHLRIAHGIHRPFKCQTCPKTYPQQFMLNAHVKKSHTPKIVPCSQCEFMGVSGTDVERHKRRIHKEVKFTCEICSESFLEKAALIAHTTMHNFMQYQQCNACGSTFNDVYSLKEHNRLYHFSADSMTKPEEVPEHKCDICGKLYKYKSVLKQHKVKAHGDAPNYERRRYLCALCGKELKTAKGLEIHNRSHTGEKPYTCEVCGKCFACETLLRTHNVTHTGERKYSCEQCGKAFTQRSTLVVHKRYHTGERPYVCPRCTKGFVTRTVLNTHLKSCR</sequence>
<dbReference type="GO" id="GO:0008270">
    <property type="term" value="F:zinc ion binding"/>
    <property type="evidence" value="ECO:0007669"/>
    <property type="project" value="UniProtKB-KW"/>
</dbReference>
<feature type="domain" description="C2H2-type" evidence="12">
    <location>
        <begin position="253"/>
        <end position="280"/>
    </location>
</feature>
<reference evidence="14" key="1">
    <citation type="submission" date="2025-08" db="UniProtKB">
        <authorList>
            <consortium name="RefSeq"/>
        </authorList>
    </citation>
    <scope>IDENTIFICATION</scope>
</reference>
<evidence type="ECO:0000259" key="12">
    <source>
        <dbReference type="PROSITE" id="PS50157"/>
    </source>
</evidence>
<dbReference type="InterPro" id="IPR013087">
    <property type="entry name" value="Znf_C2H2_type"/>
</dbReference>
<dbReference type="GO" id="GO:0003690">
    <property type="term" value="F:double-stranded DNA binding"/>
    <property type="evidence" value="ECO:0007669"/>
    <property type="project" value="UniProtKB-ARBA"/>
</dbReference>
<keyword evidence="9" id="KW-0804">Transcription</keyword>
<feature type="domain" description="C2H2-type" evidence="12">
    <location>
        <begin position="125"/>
        <end position="153"/>
    </location>
</feature>
<dbReference type="GO" id="GO:0005634">
    <property type="term" value="C:nucleus"/>
    <property type="evidence" value="ECO:0007669"/>
    <property type="project" value="UniProtKB-SubCell"/>
</dbReference>
<feature type="domain" description="C2H2-type" evidence="12">
    <location>
        <begin position="163"/>
        <end position="190"/>
    </location>
</feature>
<keyword evidence="7" id="KW-0805">Transcription regulation</keyword>
<evidence type="ECO:0000256" key="4">
    <source>
        <dbReference type="ARBA" id="ARBA00022737"/>
    </source>
</evidence>
<comment type="similarity">
    <text evidence="2">Belongs to the krueppel C2H2-type zinc-finger protein family.</text>
</comment>
<dbReference type="Proteomes" id="UP000694920">
    <property type="component" value="Unplaced"/>
</dbReference>
<feature type="domain" description="C2H2-type" evidence="12">
    <location>
        <begin position="197"/>
        <end position="224"/>
    </location>
</feature>
<dbReference type="FunFam" id="3.30.160.60:FF:000478">
    <property type="entry name" value="Zinc finger protein 133"/>
    <property type="match status" value="1"/>
</dbReference>
<feature type="domain" description="C2H2-type" evidence="12">
    <location>
        <begin position="97"/>
        <end position="119"/>
    </location>
</feature>
<keyword evidence="8" id="KW-0238">DNA-binding</keyword>
<dbReference type="FunFam" id="3.30.160.60:FF:001370">
    <property type="entry name" value="Zinc finger protein"/>
    <property type="match status" value="1"/>
</dbReference>
<dbReference type="FunFam" id="3.30.160.60:FF:000446">
    <property type="entry name" value="Zinc finger protein"/>
    <property type="match status" value="1"/>
</dbReference>
<dbReference type="FunFam" id="3.30.160.60:FF:000557">
    <property type="entry name" value="zinc finger and SCAN domain-containing protein 29"/>
    <property type="match status" value="1"/>
</dbReference>
<evidence type="ECO:0000313" key="13">
    <source>
        <dbReference type="Proteomes" id="UP000694920"/>
    </source>
</evidence>
<feature type="domain" description="C2H2-type" evidence="12">
    <location>
        <begin position="281"/>
        <end position="304"/>
    </location>
</feature>
<accession>A0AAJ7VYL5</accession>
<protein>
    <submittedName>
        <fullName evidence="14">Zinc finger protein 626</fullName>
    </submittedName>
</protein>
<keyword evidence="10" id="KW-0539">Nucleus</keyword>
<evidence type="ECO:0000256" key="6">
    <source>
        <dbReference type="ARBA" id="ARBA00022833"/>
    </source>
</evidence>